<dbReference type="Pfam" id="PF12422">
    <property type="entry name" value="Condensin2nSMC"/>
    <property type="match status" value="1"/>
</dbReference>
<dbReference type="InterPro" id="IPR024741">
    <property type="entry name" value="Condensin2_G2"/>
</dbReference>
<gene>
    <name evidence="3" type="primary">RvY_06180-1</name>
    <name evidence="3" type="synonym">RvY_06180.1</name>
    <name evidence="3" type="ORF">RvY_06180</name>
</gene>
<feature type="region of interest" description="Disordered" evidence="2">
    <location>
        <begin position="221"/>
        <end position="243"/>
    </location>
</feature>
<organism evidence="3 4">
    <name type="scientific">Ramazzottius varieornatus</name>
    <name type="common">Water bear</name>
    <name type="synonym">Tardigrade</name>
    <dbReference type="NCBI Taxonomy" id="947166"/>
    <lineage>
        <taxon>Eukaryota</taxon>
        <taxon>Metazoa</taxon>
        <taxon>Ecdysozoa</taxon>
        <taxon>Tardigrada</taxon>
        <taxon>Eutardigrada</taxon>
        <taxon>Parachela</taxon>
        <taxon>Hypsibioidea</taxon>
        <taxon>Ramazzottiidae</taxon>
        <taxon>Ramazzottius</taxon>
    </lineage>
</organism>
<evidence type="ECO:0000313" key="3">
    <source>
        <dbReference type="EMBL" id="GAU94400.1"/>
    </source>
</evidence>
<keyword evidence="1" id="KW-0175">Coiled coil</keyword>
<comment type="caution">
    <text evidence="3">The sequence shown here is derived from an EMBL/GenBank/DDBJ whole genome shotgun (WGS) entry which is preliminary data.</text>
</comment>
<feature type="compositionally biased region" description="Acidic residues" evidence="2">
    <location>
        <begin position="224"/>
        <end position="233"/>
    </location>
</feature>
<name>A0A1D1V0M6_RAMVA</name>
<evidence type="ECO:0000313" key="4">
    <source>
        <dbReference type="Proteomes" id="UP000186922"/>
    </source>
</evidence>
<dbReference type="InterPro" id="IPR011989">
    <property type="entry name" value="ARM-like"/>
</dbReference>
<dbReference type="Gene3D" id="1.25.10.10">
    <property type="entry name" value="Leucine-rich Repeat Variant"/>
    <property type="match status" value="1"/>
</dbReference>
<dbReference type="STRING" id="947166.A0A1D1V0M6"/>
<dbReference type="AlphaFoldDB" id="A0A1D1V0M6"/>
<dbReference type="PANTHER" id="PTHR16199">
    <property type="entry name" value="CONDENSIN-2 COMPLEX SUBUNIT G2"/>
    <property type="match status" value="1"/>
</dbReference>
<sequence>MVKATRNNSVALADPIMLLQQLEKDPKASISNDELETWTVDMTKKETLYEQYQAFWDSDKVDVAGDLCDRLERYLLSFMADQASWGTGSALKRTTTRLIAVLKIYQPIIKTLIRPPDSVFRRLEAFQRNIFRIQPHNKYDASVNTLLDCIVDVCELWFMDLRLDGYKLMANCVVYLLAKPKMTVAMLTRLNSWSDYFLLFRQPLRSASDVSQLGFGGLFRDLEDGSGDGDEEEERSRSEEAPQQPALLELEKVDYLCDGVRDLFTRADVLNVPKGRSFLTTLLTVNRDFMKVALIAIDEVMTDSNKTKILDPLADIIIKAWTILNKTGHPHRFDLEALVISDLMTRCLRVDNKPPHKLQSKFSLMVTHMYNCTETAARRMFHSNFDLMVLESVKSPSVLARSNALLMLGKCFPLISPDTPKSEVAGHVKDQVDILLLNLAHTCPDFRATACTALGSALVRAWTMIKLTERSEALKQLAGRLCCDMASVAVRLAAVKAIHQVLDKQALSRTSLIPFLIAMKVVATDEDEKVRNEYYQCLLKAVQLGLNAGQAGKDLLDTPQLLAHFIERDRPYTLAIGQIMDISIWNLDDLPWFISNALKLWKEEPAVAVKCFQTIPKTKTAEAVHLVLETLLGQIYKAVMNHNKRVEDEASQILSMKRIGQMNNAIEMAGTIWTSTSLLLTQDVERNHKLQKRTLMLLRQTEKLTDSLKEINLYRLACRLPVDEIERHTSYYKWCLQQLENTGDDHVRDGITLVVFISNWNKQEALIELTRQWLTSSIRTSKKPKSTGQGEDDNEGSKAHLGLLYLTMLMSDPDISGTFDDQEEDILNLAKSATELFLKCLPNRFSRNPKTEFAVNDKFYRAHLMFLSMLYVHRIHYKRDAGEIRDQFLQILLVVKTQVFTALNLGIPKNVIFSIQNYKTVKNVGKGNGNSDTALALADTILKALREILEELKELTKVDNAEVHTQLLGYAPTQKIQTVTLVTPGDTPGAEENPSPAGTAEKRPARGRNGGKRTKI</sequence>
<dbReference type="SUPFAM" id="SSF48371">
    <property type="entry name" value="ARM repeat"/>
    <property type="match status" value="1"/>
</dbReference>
<feature type="coiled-coil region" evidence="1">
    <location>
        <begin position="935"/>
        <end position="962"/>
    </location>
</feature>
<dbReference type="Proteomes" id="UP000186922">
    <property type="component" value="Unassembled WGS sequence"/>
</dbReference>
<dbReference type="InterPro" id="IPR016024">
    <property type="entry name" value="ARM-type_fold"/>
</dbReference>
<proteinExistence type="predicted"/>
<dbReference type="EMBL" id="BDGG01000002">
    <property type="protein sequence ID" value="GAU94400.1"/>
    <property type="molecule type" value="Genomic_DNA"/>
</dbReference>
<evidence type="ECO:0000256" key="2">
    <source>
        <dbReference type="SAM" id="MobiDB-lite"/>
    </source>
</evidence>
<dbReference type="PANTHER" id="PTHR16199:SF4">
    <property type="entry name" value="CONDENSIN-2 COMPLEX SUBUNIT G2"/>
    <property type="match status" value="1"/>
</dbReference>
<dbReference type="GO" id="GO:0000796">
    <property type="term" value="C:condensin complex"/>
    <property type="evidence" value="ECO:0007669"/>
    <property type="project" value="TreeGrafter"/>
</dbReference>
<protein>
    <submittedName>
        <fullName evidence="3">Uncharacterized protein</fullName>
    </submittedName>
</protein>
<reference evidence="3 4" key="1">
    <citation type="journal article" date="2016" name="Nat. Commun.">
        <title>Extremotolerant tardigrade genome and improved radiotolerance of human cultured cells by tardigrade-unique protein.</title>
        <authorList>
            <person name="Hashimoto T."/>
            <person name="Horikawa D.D."/>
            <person name="Saito Y."/>
            <person name="Kuwahara H."/>
            <person name="Kozuka-Hata H."/>
            <person name="Shin-I T."/>
            <person name="Minakuchi Y."/>
            <person name="Ohishi K."/>
            <person name="Motoyama A."/>
            <person name="Aizu T."/>
            <person name="Enomoto A."/>
            <person name="Kondo K."/>
            <person name="Tanaka S."/>
            <person name="Hara Y."/>
            <person name="Koshikawa S."/>
            <person name="Sagara H."/>
            <person name="Miura T."/>
            <person name="Yokobori S."/>
            <person name="Miyagawa K."/>
            <person name="Suzuki Y."/>
            <person name="Kubo T."/>
            <person name="Oyama M."/>
            <person name="Kohara Y."/>
            <person name="Fujiyama A."/>
            <person name="Arakawa K."/>
            <person name="Katayama T."/>
            <person name="Toyoda A."/>
            <person name="Kunieda T."/>
        </authorList>
    </citation>
    <scope>NUCLEOTIDE SEQUENCE [LARGE SCALE GENOMIC DNA]</scope>
    <source>
        <strain evidence="3 4">YOKOZUNA-1</strain>
    </source>
</reference>
<evidence type="ECO:0000256" key="1">
    <source>
        <dbReference type="SAM" id="Coils"/>
    </source>
</evidence>
<feature type="compositionally biased region" description="Basic residues" evidence="2">
    <location>
        <begin position="1005"/>
        <end position="1016"/>
    </location>
</feature>
<feature type="region of interest" description="Disordered" evidence="2">
    <location>
        <begin position="982"/>
        <end position="1016"/>
    </location>
</feature>
<accession>A0A1D1V0M6</accession>
<dbReference type="GO" id="GO:0000070">
    <property type="term" value="P:mitotic sister chromatid segregation"/>
    <property type="evidence" value="ECO:0007669"/>
    <property type="project" value="TreeGrafter"/>
</dbReference>
<dbReference type="OrthoDB" id="10062843at2759"/>
<dbReference type="GO" id="GO:0005634">
    <property type="term" value="C:nucleus"/>
    <property type="evidence" value="ECO:0007669"/>
    <property type="project" value="InterPro"/>
</dbReference>
<keyword evidence="4" id="KW-1185">Reference proteome</keyword>